<evidence type="ECO:0000313" key="1">
    <source>
        <dbReference type="EMBL" id="SNW62587.1"/>
    </source>
</evidence>
<sequence>MNDKFWDMVAHYKDKIEPSLTEPGYYVVYIKDNNYEVERCDSLGEANQFVIDHCPPPYSYVGYHNVPIPNYRHKKNRIRPSTADFDRMNELIKHAIQ</sequence>
<protein>
    <submittedName>
        <fullName evidence="1">Uncharacterized protein</fullName>
    </submittedName>
</protein>
<reference evidence="1" key="1">
    <citation type="submission" date="2017-08" db="EMBL/GenBank/DDBJ databases">
        <authorList>
            <consortium name="Urmite Genomes"/>
        </authorList>
    </citation>
    <scope>NUCLEOTIDE SEQUENCE [LARGE SCALE GENOMIC DNA]</scope>
    <source>
        <strain evidence="1">IHUMI-LCC2</strain>
    </source>
</reference>
<dbReference type="RefSeq" id="YP_009448889.1">
    <property type="nucleotide sequence ID" value="NC_036594.1"/>
</dbReference>
<dbReference type="KEGG" id="vg:35382498"/>
<organism evidence="1">
    <name type="scientific">Orpheovirus IHUMI-LCC2</name>
    <dbReference type="NCBI Taxonomy" id="2023057"/>
    <lineage>
        <taxon>Viruses</taxon>
        <taxon>Varidnaviria</taxon>
        <taxon>Bamfordvirae</taxon>
        <taxon>Nucleocytoviricota</taxon>
        <taxon>Megaviricetes</taxon>
        <taxon>Pimascovirales</taxon>
        <taxon>Ocovirineae</taxon>
        <taxon>Orpheoviridae</taxon>
        <taxon>Alphaorpheovirus</taxon>
        <taxon>Alphaorpheovirus massiliense</taxon>
    </lineage>
</organism>
<dbReference type="EMBL" id="LT906555">
    <property type="protein sequence ID" value="SNW62587.1"/>
    <property type="molecule type" value="Genomic_DNA"/>
</dbReference>
<dbReference type="Proteomes" id="UP000236316">
    <property type="component" value="Segment"/>
</dbReference>
<evidence type="ECO:0000313" key="2">
    <source>
        <dbReference type="Proteomes" id="UP000236316"/>
    </source>
</evidence>
<accession>A0A2I2L4Y6</accession>
<proteinExistence type="predicted"/>
<dbReference type="GeneID" id="35382498"/>
<name>A0A2I2L4Y6_9VIRU</name>
<keyword evidence="2" id="KW-1185">Reference proteome</keyword>
<gene>
    <name evidence="1" type="ORF">ORPV_683</name>
</gene>